<protein>
    <submittedName>
        <fullName evidence="1">Uncharacterized protein</fullName>
    </submittedName>
</protein>
<evidence type="ECO:0000313" key="2">
    <source>
        <dbReference type="Proteomes" id="UP000724584"/>
    </source>
</evidence>
<sequence>MVTFSEIFTPLPAFRTAVCHEHGSVVTARSVASHMNSRHQHLAARVRQRIVAEALVLRDAGSLAADTNNIRFPDEVVPAIDGLPVWSDGKKCIECGYIQRGRKHIQKHCRLEHGWANPRGRGGKPGAHPAGGLGEAGALQRLFEVTIPANAAASGSRGEAADFQAAIRAEFEAAAWAIKEEDEAAAALISDQSRLSANKWLRRTGWPRHLRGFDREWLVTTTRRPAAAEKEEEVEEGNGEGDGEDEEDGEEASEAAMAVVLLAVERVIWRAQKASQVEVVGSAAVNYIERREAGGETNEKPFNAAQKGTTMVRYSESWKSLMAYIWRTWRLEPVDDGDEDQREEGEEDEGGEDEGDDGAGGDGQEQQAGIRDQRPAYHFTAQQARTFDQVYTAAYTIEFCYPGCVIWLSGLCPTFPANQTTCIYASIHRQTNATALATA</sequence>
<reference evidence="1 2" key="1">
    <citation type="journal article" date="2021" name="Nat. Commun.">
        <title>Genetic determinants of endophytism in the Arabidopsis root mycobiome.</title>
        <authorList>
            <person name="Mesny F."/>
            <person name="Miyauchi S."/>
            <person name="Thiergart T."/>
            <person name="Pickel B."/>
            <person name="Atanasova L."/>
            <person name="Karlsson M."/>
            <person name="Huettel B."/>
            <person name="Barry K.W."/>
            <person name="Haridas S."/>
            <person name="Chen C."/>
            <person name="Bauer D."/>
            <person name="Andreopoulos W."/>
            <person name="Pangilinan J."/>
            <person name="LaButti K."/>
            <person name="Riley R."/>
            <person name="Lipzen A."/>
            <person name="Clum A."/>
            <person name="Drula E."/>
            <person name="Henrissat B."/>
            <person name="Kohler A."/>
            <person name="Grigoriev I.V."/>
            <person name="Martin F.M."/>
            <person name="Hacquard S."/>
        </authorList>
    </citation>
    <scope>NUCLEOTIDE SEQUENCE [LARGE SCALE GENOMIC DNA]</scope>
    <source>
        <strain evidence="1 2">MPI-SDFR-AT-0079</strain>
    </source>
</reference>
<proteinExistence type="predicted"/>
<accession>A0ACB7P4F3</accession>
<gene>
    <name evidence="1" type="ORF">F5144DRAFT_647584</name>
</gene>
<organism evidence="1 2">
    <name type="scientific">Chaetomium tenue</name>
    <dbReference type="NCBI Taxonomy" id="1854479"/>
    <lineage>
        <taxon>Eukaryota</taxon>
        <taxon>Fungi</taxon>
        <taxon>Dikarya</taxon>
        <taxon>Ascomycota</taxon>
        <taxon>Pezizomycotina</taxon>
        <taxon>Sordariomycetes</taxon>
        <taxon>Sordariomycetidae</taxon>
        <taxon>Sordariales</taxon>
        <taxon>Chaetomiaceae</taxon>
        <taxon>Chaetomium</taxon>
    </lineage>
</organism>
<evidence type="ECO:0000313" key="1">
    <source>
        <dbReference type="EMBL" id="KAH6631205.1"/>
    </source>
</evidence>
<comment type="caution">
    <text evidence="1">The sequence shown here is derived from an EMBL/GenBank/DDBJ whole genome shotgun (WGS) entry which is preliminary data.</text>
</comment>
<keyword evidence="2" id="KW-1185">Reference proteome</keyword>
<name>A0ACB7P4F3_9PEZI</name>
<dbReference type="Proteomes" id="UP000724584">
    <property type="component" value="Unassembled WGS sequence"/>
</dbReference>
<dbReference type="EMBL" id="JAGIZQ010000004">
    <property type="protein sequence ID" value="KAH6631205.1"/>
    <property type="molecule type" value="Genomic_DNA"/>
</dbReference>